<organism evidence="1 2">
    <name type="scientific">Nocardia albiluteola</name>
    <dbReference type="NCBI Taxonomy" id="2842303"/>
    <lineage>
        <taxon>Bacteria</taxon>
        <taxon>Bacillati</taxon>
        <taxon>Actinomycetota</taxon>
        <taxon>Actinomycetes</taxon>
        <taxon>Mycobacteriales</taxon>
        <taxon>Nocardiaceae</taxon>
        <taxon>Nocardia</taxon>
    </lineage>
</organism>
<evidence type="ECO:0000313" key="1">
    <source>
        <dbReference type="EMBL" id="MBU3061812.1"/>
    </source>
</evidence>
<proteinExistence type="predicted"/>
<dbReference type="Proteomes" id="UP000733379">
    <property type="component" value="Unassembled WGS sequence"/>
</dbReference>
<protein>
    <submittedName>
        <fullName evidence="1">Uncharacterized protein</fullName>
    </submittedName>
</protein>
<accession>A0ABS6AUV6</accession>
<dbReference type="RefSeq" id="WP_215916745.1">
    <property type="nucleotide sequence ID" value="NZ_JAHKNI010000003.1"/>
</dbReference>
<reference evidence="1 2" key="1">
    <citation type="submission" date="2021-06" db="EMBL/GenBank/DDBJ databases">
        <title>Actinomycetes sequencing.</title>
        <authorList>
            <person name="Shan Q."/>
        </authorList>
    </citation>
    <scope>NUCLEOTIDE SEQUENCE [LARGE SCALE GENOMIC DNA]</scope>
    <source>
        <strain evidence="1 2">NEAU-G5</strain>
    </source>
</reference>
<sequence length="119" mass="13951">MEHLEHTDDSRPWHQTFVAIDDAKFSGAGFQYRSAECYAWVIQFYRNTWGELLSYLEALPWPRPESVQVLVHDEEDDCFGLWMIYDGKLAEVPLPHTRREGFYDSVTGVLIREDRPEGI</sequence>
<keyword evidence="2" id="KW-1185">Reference proteome</keyword>
<dbReference type="EMBL" id="JAHKNI010000003">
    <property type="protein sequence ID" value="MBU3061812.1"/>
    <property type="molecule type" value="Genomic_DNA"/>
</dbReference>
<comment type="caution">
    <text evidence="1">The sequence shown here is derived from an EMBL/GenBank/DDBJ whole genome shotgun (WGS) entry which is preliminary data.</text>
</comment>
<evidence type="ECO:0000313" key="2">
    <source>
        <dbReference type="Proteomes" id="UP000733379"/>
    </source>
</evidence>
<gene>
    <name evidence="1" type="ORF">KO481_09780</name>
</gene>
<name>A0ABS6AUV6_9NOCA</name>